<organism evidence="4 5">
    <name type="scientific">Aliarcobacter skirrowii</name>
    <dbReference type="NCBI Taxonomy" id="28200"/>
    <lineage>
        <taxon>Bacteria</taxon>
        <taxon>Pseudomonadati</taxon>
        <taxon>Campylobacterota</taxon>
        <taxon>Epsilonproteobacteria</taxon>
        <taxon>Campylobacterales</taxon>
        <taxon>Arcobacteraceae</taxon>
        <taxon>Aliarcobacter</taxon>
    </lineage>
</organism>
<dbReference type="SMART" id="SM00091">
    <property type="entry name" value="PAS"/>
    <property type="match status" value="1"/>
</dbReference>
<accession>A0AAW9D8L1</accession>
<proteinExistence type="predicted"/>
<gene>
    <name evidence="4" type="ORF">Q6A80_02255</name>
</gene>
<evidence type="ECO:0000259" key="3">
    <source>
        <dbReference type="PROSITE" id="PS50113"/>
    </source>
</evidence>
<dbReference type="AlphaFoldDB" id="A0AAW9D8L1"/>
<dbReference type="RefSeq" id="WP_319047546.1">
    <property type="nucleotide sequence ID" value="NZ_JAUQUR010000001.1"/>
</dbReference>
<dbReference type="Gene3D" id="3.30.450.20">
    <property type="entry name" value="PAS domain"/>
    <property type="match status" value="1"/>
</dbReference>
<comment type="caution">
    <text evidence="4">The sequence shown here is derived from an EMBL/GenBank/DDBJ whole genome shotgun (WGS) entry which is preliminary data.</text>
</comment>
<evidence type="ECO:0000259" key="2">
    <source>
        <dbReference type="PROSITE" id="PS50112"/>
    </source>
</evidence>
<feature type="domain" description="PAC" evidence="3">
    <location>
        <begin position="382"/>
        <end position="434"/>
    </location>
</feature>
<dbReference type="NCBIfam" id="TIGR00229">
    <property type="entry name" value="sensory_box"/>
    <property type="match status" value="1"/>
</dbReference>
<dbReference type="SUPFAM" id="SSF55785">
    <property type="entry name" value="PYP-like sensor domain (PAS domain)"/>
    <property type="match status" value="1"/>
</dbReference>
<dbReference type="CDD" id="cd00130">
    <property type="entry name" value="PAS"/>
    <property type="match status" value="1"/>
</dbReference>
<dbReference type="InterPro" id="IPR035965">
    <property type="entry name" value="PAS-like_dom_sf"/>
</dbReference>
<feature type="transmembrane region" description="Helical" evidence="1">
    <location>
        <begin position="241"/>
        <end position="263"/>
    </location>
</feature>
<keyword evidence="1" id="KW-0472">Membrane</keyword>
<evidence type="ECO:0000313" key="5">
    <source>
        <dbReference type="Proteomes" id="UP001283691"/>
    </source>
</evidence>
<feature type="domain" description="PAS" evidence="2">
    <location>
        <begin position="328"/>
        <end position="363"/>
    </location>
</feature>
<dbReference type="EMBL" id="JAUQUR010000001">
    <property type="protein sequence ID" value="MDX4068542.1"/>
    <property type="molecule type" value="Genomic_DNA"/>
</dbReference>
<evidence type="ECO:0000256" key="1">
    <source>
        <dbReference type="SAM" id="Phobius"/>
    </source>
</evidence>
<feature type="transmembrane region" description="Helical" evidence="1">
    <location>
        <begin position="275"/>
        <end position="298"/>
    </location>
</feature>
<dbReference type="PROSITE" id="PS50112">
    <property type="entry name" value="PAS"/>
    <property type="match status" value="1"/>
</dbReference>
<dbReference type="InterPro" id="IPR000700">
    <property type="entry name" value="PAS-assoc_C"/>
</dbReference>
<evidence type="ECO:0000313" key="4">
    <source>
        <dbReference type="EMBL" id="MDX4068542.1"/>
    </source>
</evidence>
<dbReference type="InterPro" id="IPR001610">
    <property type="entry name" value="PAC"/>
</dbReference>
<dbReference type="PROSITE" id="PS50113">
    <property type="entry name" value="PAC"/>
    <property type="match status" value="1"/>
</dbReference>
<dbReference type="Proteomes" id="UP001283691">
    <property type="component" value="Unassembled WGS sequence"/>
</dbReference>
<dbReference type="Pfam" id="PF13426">
    <property type="entry name" value="PAS_9"/>
    <property type="match status" value="1"/>
</dbReference>
<feature type="transmembrane region" description="Helical" evidence="1">
    <location>
        <begin position="6"/>
        <end position="24"/>
    </location>
</feature>
<dbReference type="InterPro" id="IPR000014">
    <property type="entry name" value="PAS"/>
</dbReference>
<reference evidence="4" key="1">
    <citation type="journal article" date="2023" name="Front. Microbiol.">
        <title>Genomic diversity and taxonomic marker for Arcobacter species.</title>
        <authorList>
            <person name="Zhou G."/>
            <person name="Gu Y."/>
            <person name="Wang H."/>
            <person name="Chen X."/>
            <person name="Zhang X."/>
            <person name="Shao Z."/>
            <person name="Yan X."/>
            <person name="Zhang J."/>
            <person name="Zhang M."/>
        </authorList>
    </citation>
    <scope>NUCLEOTIDE SEQUENCE</scope>
    <source>
        <strain evidence="4">BJSY19SF1-2</strain>
    </source>
</reference>
<dbReference type="SMART" id="SM00086">
    <property type="entry name" value="PAC"/>
    <property type="match status" value="1"/>
</dbReference>
<keyword evidence="1" id="KW-1133">Transmembrane helix</keyword>
<protein>
    <submittedName>
        <fullName evidence="4">PAS domain S-box protein</fullName>
    </submittedName>
</protein>
<name>A0AAW9D8L1_9BACT</name>
<keyword evidence="1" id="KW-0812">Transmembrane</keyword>
<sequence>MNKIRYVILFFLVVITIIFSLNYLKNSDFEKVNLQIKDKILKDYELLLKELEDTAEFVYFTEIIKSNKIVDIISSEKNEMRLKNLLYDAIEAEYSYYTTLGVFDISFYSVDGVQILNFKDLNFKDPLTISLIEKVINSKKEQKAYKNISDEGYLVFSKPIFDKNLNLISIMNIEFDLDLVLEKLEQNSSQFKFKKLFASKLQEEDFSLYLTNKNSIKKLEKAFENRENKTFVVKKDGNKNVLTFAFVSYLEFYQDSLYLVYYNKSDKKIAKIDDFYGYLLIFFSIFVVILIFILAYLLQIKRKKDILQLKYDELSNIIDNHILKIDFDLDGKITNASKAFCKSSGYSKDEIIGKNIDLLRHDDVSENFYKKLKKDLEILHTWQGEIKNRDKFGNTYWVRLKIFSIYDIKNRHIGYSSIRTDITDTKQLEKMNKLLKEDLSNRLNELRLLDKDIKDDAKISFLSKIMDSISHQWQQSISKISYELDRASDEKNFDENSIEILQTRVKRELHNLSFILNDTKKIFNFSSERRANLSSVLTSINHNLKQNLKNLNTNLSFDIDESIDLQISSFELKSIIQNIILFILDQINTYDIKKANIKISTTIILDEITIKITEDIENKAKREFLDDILNKIDDTYLDSQIHLAKLLIDKNRAIFWCKNSEKETTYYIKIKKAK</sequence>
<reference evidence="4" key="2">
    <citation type="submission" date="2023-07" db="EMBL/GenBank/DDBJ databases">
        <authorList>
            <person name="Zhang M."/>
            <person name="Zhou G."/>
        </authorList>
    </citation>
    <scope>NUCLEOTIDE SEQUENCE</scope>
    <source>
        <strain evidence="4">BJSY19SF1-2</strain>
    </source>
</reference>